<reference evidence="1 2" key="1">
    <citation type="submission" date="2023-08" db="EMBL/GenBank/DDBJ databases">
        <title>Oxalobacteraceae gen .nov., isolated from river sludge outside the plant.</title>
        <authorList>
            <person name="Zhao S.Y."/>
        </authorList>
    </citation>
    <scope>NUCLEOTIDE SEQUENCE [LARGE SCALE GENOMIC DNA]</scope>
    <source>
        <strain evidence="1 2">R-40</strain>
    </source>
</reference>
<sequence>MFRISGNRRFALIATRKPAALGINAPKNSSLLQSWRLVYPALISTHKSTLAKGAKRHRQTLADAIRAVYGDVSKRPVPDAAA</sequence>
<dbReference type="Proteomes" id="UP001225596">
    <property type="component" value="Unassembled WGS sequence"/>
</dbReference>
<organism evidence="1 2">
    <name type="scientific">Keguizhuia sedimenti</name>
    <dbReference type="NCBI Taxonomy" id="3064264"/>
    <lineage>
        <taxon>Bacteria</taxon>
        <taxon>Pseudomonadati</taxon>
        <taxon>Pseudomonadota</taxon>
        <taxon>Betaproteobacteria</taxon>
        <taxon>Burkholderiales</taxon>
        <taxon>Oxalobacteraceae</taxon>
        <taxon>Keguizhuia</taxon>
    </lineage>
</organism>
<dbReference type="EMBL" id="JAUYVH010000003">
    <property type="protein sequence ID" value="MDQ9170350.1"/>
    <property type="molecule type" value="Genomic_DNA"/>
</dbReference>
<name>A0ABU1BMX7_9BURK</name>
<evidence type="ECO:0000313" key="1">
    <source>
        <dbReference type="EMBL" id="MDQ9170350.1"/>
    </source>
</evidence>
<keyword evidence="2" id="KW-1185">Reference proteome</keyword>
<dbReference type="RefSeq" id="WP_338436271.1">
    <property type="nucleotide sequence ID" value="NZ_JAUYVH010000003.1"/>
</dbReference>
<proteinExistence type="predicted"/>
<comment type="caution">
    <text evidence="1">The sequence shown here is derived from an EMBL/GenBank/DDBJ whole genome shotgun (WGS) entry which is preliminary data.</text>
</comment>
<accession>A0ABU1BMX7</accession>
<protein>
    <submittedName>
        <fullName evidence="1">Uncharacterized protein</fullName>
    </submittedName>
</protein>
<gene>
    <name evidence="1" type="ORF">Q8A64_07980</name>
</gene>
<evidence type="ECO:0000313" key="2">
    <source>
        <dbReference type="Proteomes" id="UP001225596"/>
    </source>
</evidence>